<evidence type="ECO:0000313" key="1">
    <source>
        <dbReference type="EMBL" id="SYX84577.1"/>
    </source>
</evidence>
<sequence>MQTNSVDQLQKKITVLYNEAFHIEPILADAIIEVFNFACQVKAHAKNDEEWVENMIEQRTWEVVASCEKSNDQVYEAFSGELQKLGGLISNERIRALEDLFIQKFYGFDVAYKTGVGDGRMVEQTRRKLA</sequence>
<dbReference type="AlphaFoldDB" id="A0A383RBT4"/>
<reference evidence="2" key="1">
    <citation type="submission" date="2018-08" db="EMBL/GenBank/DDBJ databases">
        <authorList>
            <person name="Chevrot R."/>
        </authorList>
    </citation>
    <scope>NUCLEOTIDE SEQUENCE [LARGE SCALE GENOMIC DNA]</scope>
</reference>
<gene>
    <name evidence="1" type="ORF">PBLR_12999</name>
</gene>
<accession>A0A383RBT4</accession>
<dbReference type="Proteomes" id="UP000304148">
    <property type="component" value="Chromosome"/>
</dbReference>
<name>A0A383RBT4_PAEAL</name>
<proteinExistence type="predicted"/>
<dbReference type="EMBL" id="LS992241">
    <property type="protein sequence ID" value="SYX84577.1"/>
    <property type="molecule type" value="Genomic_DNA"/>
</dbReference>
<organism evidence="1 2">
    <name type="scientific">Paenibacillus alvei</name>
    <name type="common">Bacillus alvei</name>
    <dbReference type="NCBI Taxonomy" id="44250"/>
    <lineage>
        <taxon>Bacteria</taxon>
        <taxon>Bacillati</taxon>
        <taxon>Bacillota</taxon>
        <taxon>Bacilli</taxon>
        <taxon>Bacillales</taxon>
        <taxon>Paenibacillaceae</taxon>
        <taxon>Paenibacillus</taxon>
    </lineage>
</organism>
<evidence type="ECO:0000313" key="2">
    <source>
        <dbReference type="Proteomes" id="UP000304148"/>
    </source>
</evidence>
<dbReference type="RefSeq" id="WP_138186458.1">
    <property type="nucleotide sequence ID" value="NZ_LS992241.1"/>
</dbReference>
<protein>
    <submittedName>
        <fullName evidence="1">Uncharacterized protein</fullName>
    </submittedName>
</protein>